<feature type="compositionally biased region" description="Polar residues" evidence="1">
    <location>
        <begin position="10"/>
        <end position="27"/>
    </location>
</feature>
<evidence type="ECO:0000313" key="2">
    <source>
        <dbReference type="EMBL" id="KEH27618.1"/>
    </source>
</evidence>
<gene>
    <name evidence="2" type="ordered locus">MTR_5g023865</name>
</gene>
<evidence type="ECO:0000313" key="3">
    <source>
        <dbReference type="EnsemblPlants" id="KEH27618"/>
    </source>
</evidence>
<reference evidence="2 4" key="1">
    <citation type="journal article" date="2011" name="Nature">
        <title>The Medicago genome provides insight into the evolution of rhizobial symbioses.</title>
        <authorList>
            <person name="Young N.D."/>
            <person name="Debelle F."/>
            <person name="Oldroyd G.E."/>
            <person name="Geurts R."/>
            <person name="Cannon S.B."/>
            <person name="Udvardi M.K."/>
            <person name="Benedito V.A."/>
            <person name="Mayer K.F."/>
            <person name="Gouzy J."/>
            <person name="Schoof H."/>
            <person name="Van de Peer Y."/>
            <person name="Proost S."/>
            <person name="Cook D.R."/>
            <person name="Meyers B.C."/>
            <person name="Spannagl M."/>
            <person name="Cheung F."/>
            <person name="De Mita S."/>
            <person name="Krishnakumar V."/>
            <person name="Gundlach H."/>
            <person name="Zhou S."/>
            <person name="Mudge J."/>
            <person name="Bharti A.K."/>
            <person name="Murray J.D."/>
            <person name="Naoumkina M.A."/>
            <person name="Rosen B."/>
            <person name="Silverstein K.A."/>
            <person name="Tang H."/>
            <person name="Rombauts S."/>
            <person name="Zhao P.X."/>
            <person name="Zhou P."/>
            <person name="Barbe V."/>
            <person name="Bardou P."/>
            <person name="Bechner M."/>
            <person name="Bellec A."/>
            <person name="Berger A."/>
            <person name="Berges H."/>
            <person name="Bidwell S."/>
            <person name="Bisseling T."/>
            <person name="Choisne N."/>
            <person name="Couloux A."/>
            <person name="Denny R."/>
            <person name="Deshpande S."/>
            <person name="Dai X."/>
            <person name="Doyle J.J."/>
            <person name="Dudez A.M."/>
            <person name="Farmer A.D."/>
            <person name="Fouteau S."/>
            <person name="Franken C."/>
            <person name="Gibelin C."/>
            <person name="Gish J."/>
            <person name="Goldstein S."/>
            <person name="Gonzalez A.J."/>
            <person name="Green P.J."/>
            <person name="Hallab A."/>
            <person name="Hartog M."/>
            <person name="Hua A."/>
            <person name="Humphray S.J."/>
            <person name="Jeong D.H."/>
            <person name="Jing Y."/>
            <person name="Jocker A."/>
            <person name="Kenton S.M."/>
            <person name="Kim D.J."/>
            <person name="Klee K."/>
            <person name="Lai H."/>
            <person name="Lang C."/>
            <person name="Lin S."/>
            <person name="Macmil S.L."/>
            <person name="Magdelenat G."/>
            <person name="Matthews L."/>
            <person name="McCorrison J."/>
            <person name="Monaghan E.L."/>
            <person name="Mun J.H."/>
            <person name="Najar F.Z."/>
            <person name="Nicholson C."/>
            <person name="Noirot C."/>
            <person name="O'Bleness M."/>
            <person name="Paule C.R."/>
            <person name="Poulain J."/>
            <person name="Prion F."/>
            <person name="Qin B."/>
            <person name="Qu C."/>
            <person name="Retzel E.F."/>
            <person name="Riddle C."/>
            <person name="Sallet E."/>
            <person name="Samain S."/>
            <person name="Samson N."/>
            <person name="Sanders I."/>
            <person name="Saurat O."/>
            <person name="Scarpelli C."/>
            <person name="Schiex T."/>
            <person name="Segurens B."/>
            <person name="Severin A.J."/>
            <person name="Sherrier D.J."/>
            <person name="Shi R."/>
            <person name="Sims S."/>
            <person name="Singer S.R."/>
            <person name="Sinharoy S."/>
            <person name="Sterck L."/>
            <person name="Viollet A."/>
            <person name="Wang B.B."/>
            <person name="Wang K."/>
            <person name="Wang M."/>
            <person name="Wang X."/>
            <person name="Warfsmann J."/>
            <person name="Weissenbach J."/>
            <person name="White D.D."/>
            <person name="White J.D."/>
            <person name="Wiley G.B."/>
            <person name="Wincker P."/>
            <person name="Xing Y."/>
            <person name="Yang L."/>
            <person name="Yao Z."/>
            <person name="Ying F."/>
            <person name="Zhai J."/>
            <person name="Zhou L."/>
            <person name="Zuber A."/>
            <person name="Denarie J."/>
            <person name="Dixon R.A."/>
            <person name="May G.D."/>
            <person name="Schwartz D.C."/>
            <person name="Rogers J."/>
            <person name="Quetier F."/>
            <person name="Town C.D."/>
            <person name="Roe B.A."/>
        </authorList>
    </citation>
    <scope>NUCLEOTIDE SEQUENCE [LARGE SCALE GENOMIC DNA]</scope>
    <source>
        <strain evidence="2">A17</strain>
        <strain evidence="3 4">cv. Jemalong A17</strain>
    </source>
</reference>
<sequence length="107" mass="12122">MRRINMGRSAINQKNQKGIRSAMQSIRKNQKGDKKSNCKNIVSLLLVWLLLSNVSGPTGSPLDPTMGSESRFNKRLDRSLVSKVFMERCSTDKFRCVENLYGKVSKN</sequence>
<reference evidence="3" key="3">
    <citation type="submission" date="2015-04" db="UniProtKB">
        <authorList>
            <consortium name="EnsemblPlants"/>
        </authorList>
    </citation>
    <scope>IDENTIFICATION</scope>
    <source>
        <strain evidence="3">cv. Jemalong A17</strain>
    </source>
</reference>
<organism evidence="2 4">
    <name type="scientific">Medicago truncatula</name>
    <name type="common">Barrel medic</name>
    <name type="synonym">Medicago tribuloides</name>
    <dbReference type="NCBI Taxonomy" id="3880"/>
    <lineage>
        <taxon>Eukaryota</taxon>
        <taxon>Viridiplantae</taxon>
        <taxon>Streptophyta</taxon>
        <taxon>Embryophyta</taxon>
        <taxon>Tracheophyta</taxon>
        <taxon>Spermatophyta</taxon>
        <taxon>Magnoliopsida</taxon>
        <taxon>eudicotyledons</taxon>
        <taxon>Gunneridae</taxon>
        <taxon>Pentapetalae</taxon>
        <taxon>rosids</taxon>
        <taxon>fabids</taxon>
        <taxon>Fabales</taxon>
        <taxon>Fabaceae</taxon>
        <taxon>Papilionoideae</taxon>
        <taxon>50 kb inversion clade</taxon>
        <taxon>NPAAA clade</taxon>
        <taxon>Hologalegina</taxon>
        <taxon>IRL clade</taxon>
        <taxon>Trifolieae</taxon>
        <taxon>Medicago</taxon>
    </lineage>
</organism>
<proteinExistence type="predicted"/>
<reference evidence="2 4" key="2">
    <citation type="journal article" date="2014" name="BMC Genomics">
        <title>An improved genome release (version Mt4.0) for the model legume Medicago truncatula.</title>
        <authorList>
            <person name="Tang H."/>
            <person name="Krishnakumar V."/>
            <person name="Bidwell S."/>
            <person name="Rosen B."/>
            <person name="Chan A."/>
            <person name="Zhou S."/>
            <person name="Gentzbittel L."/>
            <person name="Childs K.L."/>
            <person name="Yandell M."/>
            <person name="Gundlach H."/>
            <person name="Mayer K.F."/>
            <person name="Schwartz D.C."/>
            <person name="Town C.D."/>
        </authorList>
    </citation>
    <scope>GENOME REANNOTATION</scope>
    <source>
        <strain evidence="2">A17</strain>
        <strain evidence="3 4">cv. Jemalong A17</strain>
    </source>
</reference>
<accession>A0A072UET7</accession>
<dbReference type="Proteomes" id="UP000002051">
    <property type="component" value="Chromosome 5"/>
</dbReference>
<evidence type="ECO:0000256" key="1">
    <source>
        <dbReference type="SAM" id="MobiDB-lite"/>
    </source>
</evidence>
<keyword evidence="4" id="KW-1185">Reference proteome</keyword>
<feature type="region of interest" description="Disordered" evidence="1">
    <location>
        <begin position="1"/>
        <end position="34"/>
    </location>
</feature>
<dbReference type="EnsemblPlants" id="KEH27618">
    <property type="protein sequence ID" value="KEH27618"/>
    <property type="gene ID" value="MTR_5g023865"/>
</dbReference>
<evidence type="ECO:0000313" key="4">
    <source>
        <dbReference type="Proteomes" id="UP000002051"/>
    </source>
</evidence>
<name>A0A072UET7_MEDTR</name>
<dbReference type="AlphaFoldDB" id="A0A072UET7"/>
<dbReference type="EMBL" id="CM001221">
    <property type="protein sequence ID" value="KEH27618.1"/>
    <property type="molecule type" value="Genomic_DNA"/>
</dbReference>
<dbReference type="HOGENOM" id="CLU_2213838_0_0_1"/>
<protein>
    <submittedName>
        <fullName evidence="2 3">Uncharacterized protein</fullName>
    </submittedName>
</protein>